<keyword evidence="2" id="KW-1185">Reference proteome</keyword>
<protein>
    <submittedName>
        <fullName evidence="1">Uncharacterized protein</fullName>
    </submittedName>
</protein>
<dbReference type="Proteomes" id="UP000237347">
    <property type="component" value="Unassembled WGS sequence"/>
</dbReference>
<sequence length="107" mass="12200">MLDSLRKNLRMIWKVKKGVQISKIEDEMYMVEFEDAKDKKKIHNLPLKSRTRETSQAIGATIGEALDVDVAESGVQWGKCLRVKVSVDVTKRLVWGKKVAIEEDKGK</sequence>
<comment type="caution">
    <text evidence="1">The sequence shown here is derived from an EMBL/GenBank/DDBJ whole genome shotgun (WGS) entry which is preliminary data.</text>
</comment>
<accession>A0AAW0LUU0</accession>
<evidence type="ECO:0000313" key="1">
    <source>
        <dbReference type="EMBL" id="KAK7854624.1"/>
    </source>
</evidence>
<reference evidence="1 2" key="1">
    <citation type="journal article" date="2018" name="Sci. Data">
        <title>The draft genome sequence of cork oak.</title>
        <authorList>
            <person name="Ramos A.M."/>
            <person name="Usie A."/>
            <person name="Barbosa P."/>
            <person name="Barros P.M."/>
            <person name="Capote T."/>
            <person name="Chaves I."/>
            <person name="Simoes F."/>
            <person name="Abreu I."/>
            <person name="Carrasquinho I."/>
            <person name="Faro C."/>
            <person name="Guimaraes J.B."/>
            <person name="Mendonca D."/>
            <person name="Nobrega F."/>
            <person name="Rodrigues L."/>
            <person name="Saibo N.J.M."/>
            <person name="Varela M.C."/>
            <person name="Egas C."/>
            <person name="Matos J."/>
            <person name="Miguel C.M."/>
            <person name="Oliveira M.M."/>
            <person name="Ricardo C.P."/>
            <person name="Goncalves S."/>
        </authorList>
    </citation>
    <scope>NUCLEOTIDE SEQUENCE [LARGE SCALE GENOMIC DNA]</scope>
    <source>
        <strain evidence="2">cv. HL8</strain>
    </source>
</reference>
<dbReference type="EMBL" id="PKMF04000053">
    <property type="protein sequence ID" value="KAK7854624.1"/>
    <property type="molecule type" value="Genomic_DNA"/>
</dbReference>
<organism evidence="1 2">
    <name type="scientific">Quercus suber</name>
    <name type="common">Cork oak</name>
    <dbReference type="NCBI Taxonomy" id="58331"/>
    <lineage>
        <taxon>Eukaryota</taxon>
        <taxon>Viridiplantae</taxon>
        <taxon>Streptophyta</taxon>
        <taxon>Embryophyta</taxon>
        <taxon>Tracheophyta</taxon>
        <taxon>Spermatophyta</taxon>
        <taxon>Magnoliopsida</taxon>
        <taxon>eudicotyledons</taxon>
        <taxon>Gunneridae</taxon>
        <taxon>Pentapetalae</taxon>
        <taxon>rosids</taxon>
        <taxon>fabids</taxon>
        <taxon>Fagales</taxon>
        <taxon>Fagaceae</taxon>
        <taxon>Quercus</taxon>
    </lineage>
</organism>
<evidence type="ECO:0000313" key="2">
    <source>
        <dbReference type="Proteomes" id="UP000237347"/>
    </source>
</evidence>
<dbReference type="AlphaFoldDB" id="A0AAW0LUU0"/>
<gene>
    <name evidence="1" type="ORF">CFP56_031486</name>
</gene>
<proteinExistence type="predicted"/>
<name>A0AAW0LUU0_QUESU</name>